<dbReference type="KEGG" id="parb:CJU94_36255"/>
<dbReference type="AlphaFoldDB" id="A0A248VX96"/>
<geneLocation type="plasmid" evidence="1 2">
    <name>pBN2</name>
</geneLocation>
<proteinExistence type="predicted"/>
<dbReference type="EMBL" id="CP022992">
    <property type="protein sequence ID" value="ASW03659.1"/>
    <property type="molecule type" value="Genomic_DNA"/>
</dbReference>
<evidence type="ECO:0000313" key="1">
    <source>
        <dbReference type="EMBL" id="ASW03659.1"/>
    </source>
</evidence>
<evidence type="ECO:0000313" key="2">
    <source>
        <dbReference type="Proteomes" id="UP000215158"/>
    </source>
</evidence>
<organism evidence="1 2">
    <name type="scientific">Paraburkholderia aromaticivorans</name>
    <dbReference type="NCBI Taxonomy" id="2026199"/>
    <lineage>
        <taxon>Bacteria</taxon>
        <taxon>Pseudomonadati</taxon>
        <taxon>Pseudomonadota</taxon>
        <taxon>Betaproteobacteria</taxon>
        <taxon>Burkholderiales</taxon>
        <taxon>Burkholderiaceae</taxon>
        <taxon>Paraburkholderia</taxon>
    </lineage>
</organism>
<accession>A0A248VX96</accession>
<keyword evidence="1" id="KW-0614">Plasmid</keyword>
<dbReference type="Proteomes" id="UP000215158">
    <property type="component" value="Plasmid pBN2"/>
</dbReference>
<keyword evidence="2" id="KW-1185">Reference proteome</keyword>
<name>A0A248VX96_9BURK</name>
<protein>
    <submittedName>
        <fullName evidence="1">Uncharacterized protein</fullName>
    </submittedName>
</protein>
<sequence>MTEGVFEMLRAAVNIARFQQIRKVTTLRAELVRRFPDRNEDIDGAILAWANYEQSKGRPD</sequence>
<gene>
    <name evidence="1" type="ORF">CJU94_36255</name>
</gene>
<reference evidence="1 2" key="1">
    <citation type="submission" date="2017-08" db="EMBL/GenBank/DDBJ databases">
        <title>Identification and genetic characteristics of simultaneous BTEX- and naphthalene-degrading Paraburkholderia sp. BN5 isolated from petroleum-contaminated soil.</title>
        <authorList>
            <person name="Lee Y."/>
            <person name="Jeon C.O."/>
        </authorList>
    </citation>
    <scope>NUCLEOTIDE SEQUENCE [LARGE SCALE GENOMIC DNA]</scope>
    <source>
        <strain evidence="1 2">BN5</strain>
        <plasmid evidence="1 2">pBN2</plasmid>
    </source>
</reference>